<evidence type="ECO:0000256" key="3">
    <source>
        <dbReference type="ARBA" id="ARBA00022839"/>
    </source>
</evidence>
<dbReference type="InterPro" id="IPR013520">
    <property type="entry name" value="Ribonucl_H"/>
</dbReference>
<dbReference type="NCBIfam" id="TIGR00573">
    <property type="entry name" value="dnaq"/>
    <property type="match status" value="1"/>
</dbReference>
<dbReference type="SMART" id="SM00479">
    <property type="entry name" value="EXOIII"/>
    <property type="match status" value="1"/>
</dbReference>
<evidence type="ECO:0000313" key="6">
    <source>
        <dbReference type="Proteomes" id="UP000233654"/>
    </source>
</evidence>
<protein>
    <submittedName>
        <fullName evidence="5">DNA polymerase III subunit epsilon</fullName>
    </submittedName>
</protein>
<dbReference type="PANTHER" id="PTHR30231:SF4">
    <property type="entry name" value="PROTEIN NEN2"/>
    <property type="match status" value="1"/>
</dbReference>
<dbReference type="InterPro" id="IPR006054">
    <property type="entry name" value="DnaQ"/>
</dbReference>
<sequence>MSSSSGSADRLNSYQKLNNNNNDRGNISIAEAIFCAFDLETCGLSSFSHIVEVGAVRFKVGEEGEYFQTLVNPDCLISPDAVRVHGITDEMVSDAPRARQVLENFFEFASGCVLVAHNAKYDIDIVTTELIRTGMELPPNEVICTIKASKRFLPKMPNYRLGTVVKVLGIDHSGYHRALADAVAARHIFERTVTAEPSWENRGLSRFLEQCSSRRLRTKPSA</sequence>
<dbReference type="Pfam" id="PF00929">
    <property type="entry name" value="RNase_T"/>
    <property type="match status" value="1"/>
</dbReference>
<evidence type="ECO:0000256" key="1">
    <source>
        <dbReference type="ARBA" id="ARBA00022722"/>
    </source>
</evidence>
<dbReference type="GO" id="GO:0003677">
    <property type="term" value="F:DNA binding"/>
    <property type="evidence" value="ECO:0007669"/>
    <property type="project" value="InterPro"/>
</dbReference>
<dbReference type="SUPFAM" id="SSF53098">
    <property type="entry name" value="Ribonuclease H-like"/>
    <property type="match status" value="1"/>
</dbReference>
<accession>A0A2N3G6E7</accession>
<dbReference type="PANTHER" id="PTHR30231">
    <property type="entry name" value="DNA POLYMERASE III SUBUNIT EPSILON"/>
    <property type="match status" value="1"/>
</dbReference>
<dbReference type="EMBL" id="PHEX01000028">
    <property type="protein sequence ID" value="PKQ28192.1"/>
    <property type="molecule type" value="Genomic_DNA"/>
</dbReference>
<reference evidence="5 6" key="1">
    <citation type="journal article" date="2017" name="ISME J.">
        <title>Potential for microbial H2 and metal transformations associated with novel bacteria and archaea in deep terrestrial subsurface sediments.</title>
        <authorList>
            <person name="Hernsdorf A.W."/>
            <person name="Amano Y."/>
            <person name="Miyakawa K."/>
            <person name="Ise K."/>
            <person name="Suzuki Y."/>
            <person name="Anantharaman K."/>
            <person name="Probst A."/>
            <person name="Burstein D."/>
            <person name="Thomas B.C."/>
            <person name="Banfield J.F."/>
        </authorList>
    </citation>
    <scope>NUCLEOTIDE SEQUENCE [LARGE SCALE GENOMIC DNA]</scope>
    <source>
        <strain evidence="5">HGW-Actinobacteria-3</strain>
    </source>
</reference>
<keyword evidence="2" id="KW-0378">Hydrolase</keyword>
<dbReference type="FunFam" id="3.30.420.10:FF:000045">
    <property type="entry name" value="3'-5' exonuclease DinG"/>
    <property type="match status" value="1"/>
</dbReference>
<dbReference type="Proteomes" id="UP000233654">
    <property type="component" value="Unassembled WGS sequence"/>
</dbReference>
<name>A0A2N3G6E7_9ACTN</name>
<dbReference type="GO" id="GO:0006260">
    <property type="term" value="P:DNA replication"/>
    <property type="evidence" value="ECO:0007669"/>
    <property type="project" value="InterPro"/>
</dbReference>
<evidence type="ECO:0000256" key="2">
    <source>
        <dbReference type="ARBA" id="ARBA00022801"/>
    </source>
</evidence>
<evidence type="ECO:0000313" key="5">
    <source>
        <dbReference type="EMBL" id="PKQ28192.1"/>
    </source>
</evidence>
<gene>
    <name evidence="5" type="ORF">CVT63_04115</name>
</gene>
<dbReference type="CDD" id="cd06127">
    <property type="entry name" value="DEDDh"/>
    <property type="match status" value="1"/>
</dbReference>
<keyword evidence="1" id="KW-0540">Nuclease</keyword>
<evidence type="ECO:0000259" key="4">
    <source>
        <dbReference type="SMART" id="SM00479"/>
    </source>
</evidence>
<feature type="domain" description="Exonuclease" evidence="4">
    <location>
        <begin position="33"/>
        <end position="198"/>
    </location>
</feature>
<dbReference type="GO" id="GO:0008408">
    <property type="term" value="F:3'-5' exonuclease activity"/>
    <property type="evidence" value="ECO:0007669"/>
    <property type="project" value="TreeGrafter"/>
</dbReference>
<keyword evidence="3" id="KW-0269">Exonuclease</keyword>
<dbReference type="AlphaFoldDB" id="A0A2N3G6E7"/>
<dbReference type="Gene3D" id="3.30.420.10">
    <property type="entry name" value="Ribonuclease H-like superfamily/Ribonuclease H"/>
    <property type="match status" value="1"/>
</dbReference>
<dbReference type="InterPro" id="IPR012337">
    <property type="entry name" value="RNaseH-like_sf"/>
</dbReference>
<comment type="caution">
    <text evidence="5">The sequence shown here is derived from an EMBL/GenBank/DDBJ whole genome shotgun (WGS) entry which is preliminary data.</text>
</comment>
<organism evidence="5 6">
    <name type="scientific">Candidatus Anoxymicrobium japonicum</name>
    <dbReference type="NCBI Taxonomy" id="2013648"/>
    <lineage>
        <taxon>Bacteria</taxon>
        <taxon>Bacillati</taxon>
        <taxon>Actinomycetota</taxon>
        <taxon>Candidatus Geothermincolia</taxon>
        <taxon>Candidatus Geothermincolales</taxon>
        <taxon>Candidatus Anoxymicrobiaceae</taxon>
        <taxon>Candidatus Anoxymicrobium</taxon>
    </lineage>
</organism>
<proteinExistence type="predicted"/>
<dbReference type="InterPro" id="IPR036397">
    <property type="entry name" value="RNaseH_sf"/>
</dbReference>
<dbReference type="GO" id="GO:0003887">
    <property type="term" value="F:DNA-directed DNA polymerase activity"/>
    <property type="evidence" value="ECO:0007669"/>
    <property type="project" value="InterPro"/>
</dbReference>